<gene>
    <name evidence="3" type="ORF">CWE15_11460</name>
</gene>
<comment type="similarity">
    <text evidence="1 2">Belongs to the BolA/IbaG family.</text>
</comment>
<accession>A0A432WTL8</accession>
<sequence>MSRKHTIETKLTMAFSPEVLQVEDESYKHAAGPEAQSHFKVVVVSTHFEGQRLLARHCAVNEALAEEFAAGMHALAIHAFTPEEWAARNEQAQASPNCMGGGA</sequence>
<name>A0A432WTL8_9GAMM</name>
<evidence type="ECO:0000256" key="1">
    <source>
        <dbReference type="ARBA" id="ARBA00005578"/>
    </source>
</evidence>
<dbReference type="PANTHER" id="PTHR46229">
    <property type="entry name" value="BOLA TRANSCRIPTION REGULATOR"/>
    <property type="match status" value="1"/>
</dbReference>
<dbReference type="AlphaFoldDB" id="A0A432WTL8"/>
<dbReference type="Pfam" id="PF01722">
    <property type="entry name" value="BolA"/>
    <property type="match status" value="1"/>
</dbReference>
<dbReference type="InterPro" id="IPR050961">
    <property type="entry name" value="BolA/IbaG_stress_morph_reg"/>
</dbReference>
<evidence type="ECO:0000313" key="4">
    <source>
        <dbReference type="Proteomes" id="UP000286976"/>
    </source>
</evidence>
<dbReference type="SUPFAM" id="SSF82657">
    <property type="entry name" value="BolA-like"/>
    <property type="match status" value="1"/>
</dbReference>
<proteinExistence type="inferred from homology"/>
<keyword evidence="4" id="KW-1185">Reference proteome</keyword>
<evidence type="ECO:0000313" key="3">
    <source>
        <dbReference type="EMBL" id="RUO37120.1"/>
    </source>
</evidence>
<organism evidence="3 4">
    <name type="scientific">Aliidiomarina taiwanensis</name>
    <dbReference type="NCBI Taxonomy" id="946228"/>
    <lineage>
        <taxon>Bacteria</taxon>
        <taxon>Pseudomonadati</taxon>
        <taxon>Pseudomonadota</taxon>
        <taxon>Gammaproteobacteria</taxon>
        <taxon>Alteromonadales</taxon>
        <taxon>Idiomarinaceae</taxon>
        <taxon>Aliidiomarina</taxon>
    </lineage>
</organism>
<dbReference type="PANTHER" id="PTHR46229:SF2">
    <property type="entry name" value="BOLA-LIKE PROTEIN 1"/>
    <property type="match status" value="1"/>
</dbReference>
<dbReference type="Proteomes" id="UP000286976">
    <property type="component" value="Unassembled WGS sequence"/>
</dbReference>
<dbReference type="RefSeq" id="WP_126758217.1">
    <property type="nucleotide sequence ID" value="NZ_PIPQ01000013.1"/>
</dbReference>
<protein>
    <submittedName>
        <fullName evidence="3">Transcriptional regulator</fullName>
    </submittedName>
</protein>
<dbReference type="OrthoDB" id="9801469at2"/>
<dbReference type="Gene3D" id="3.10.20.90">
    <property type="entry name" value="Phosphatidylinositol 3-kinase Catalytic Subunit, Chain A, domain 1"/>
    <property type="match status" value="1"/>
</dbReference>
<evidence type="ECO:0000256" key="2">
    <source>
        <dbReference type="RuleBase" id="RU003860"/>
    </source>
</evidence>
<dbReference type="InterPro" id="IPR002634">
    <property type="entry name" value="BolA"/>
</dbReference>
<reference evidence="3 4" key="1">
    <citation type="journal article" date="2011" name="Front. Microbiol.">
        <title>Genomic signatures of strain selection and enhancement in Bacillus atrophaeus var. globigii, a historical biowarfare simulant.</title>
        <authorList>
            <person name="Gibbons H.S."/>
            <person name="Broomall S.M."/>
            <person name="McNew L.A."/>
            <person name="Daligault H."/>
            <person name="Chapman C."/>
            <person name="Bruce D."/>
            <person name="Karavis M."/>
            <person name="Krepps M."/>
            <person name="McGregor P.A."/>
            <person name="Hong C."/>
            <person name="Park K.H."/>
            <person name="Akmal A."/>
            <person name="Feldman A."/>
            <person name="Lin J.S."/>
            <person name="Chang W.E."/>
            <person name="Higgs B.W."/>
            <person name="Demirev P."/>
            <person name="Lindquist J."/>
            <person name="Liem A."/>
            <person name="Fochler E."/>
            <person name="Read T.D."/>
            <person name="Tapia R."/>
            <person name="Johnson S."/>
            <person name="Bishop-Lilly K.A."/>
            <person name="Detter C."/>
            <person name="Han C."/>
            <person name="Sozhamannan S."/>
            <person name="Rosenzweig C.N."/>
            <person name="Skowronski E.W."/>
        </authorList>
    </citation>
    <scope>NUCLEOTIDE SEQUENCE [LARGE SCALE GENOMIC DNA]</scope>
    <source>
        <strain evidence="3 4">AIT1</strain>
    </source>
</reference>
<comment type="caution">
    <text evidence="3">The sequence shown here is derived from an EMBL/GenBank/DDBJ whole genome shotgun (WGS) entry which is preliminary data.</text>
</comment>
<dbReference type="InterPro" id="IPR036065">
    <property type="entry name" value="BolA-like_sf"/>
</dbReference>
<dbReference type="GO" id="GO:0006351">
    <property type="term" value="P:DNA-templated transcription"/>
    <property type="evidence" value="ECO:0007669"/>
    <property type="project" value="TreeGrafter"/>
</dbReference>
<dbReference type="EMBL" id="PIPQ01000013">
    <property type="protein sequence ID" value="RUO37120.1"/>
    <property type="molecule type" value="Genomic_DNA"/>
</dbReference>
<dbReference type="GO" id="GO:0005829">
    <property type="term" value="C:cytosol"/>
    <property type="evidence" value="ECO:0007669"/>
    <property type="project" value="TreeGrafter"/>
</dbReference>
<dbReference type="PIRSF" id="PIRSF003113">
    <property type="entry name" value="BolA"/>
    <property type="match status" value="1"/>
</dbReference>